<evidence type="ECO:0000256" key="2">
    <source>
        <dbReference type="ARBA" id="ARBA00022737"/>
    </source>
</evidence>
<reference evidence="9" key="1">
    <citation type="submission" date="2022-05" db="EMBL/GenBank/DDBJ databases">
        <title>The Musa troglodytarum L. genome provides insights into the mechanism of non-climacteric behaviour and enrichment of carotenoids.</title>
        <authorList>
            <person name="Wang J."/>
        </authorList>
    </citation>
    <scope>NUCLEOTIDE SEQUENCE</scope>
    <source>
        <tissue evidence="9">Leaf</tissue>
    </source>
</reference>
<dbReference type="Pfam" id="PF00226">
    <property type="entry name" value="DnaJ"/>
    <property type="match status" value="1"/>
</dbReference>
<dbReference type="GO" id="GO:0009408">
    <property type="term" value="P:response to heat"/>
    <property type="evidence" value="ECO:0007669"/>
    <property type="project" value="InterPro"/>
</dbReference>
<feature type="domain" description="J" evidence="7">
    <location>
        <begin position="97"/>
        <end position="162"/>
    </location>
</feature>
<dbReference type="SUPFAM" id="SSF46565">
    <property type="entry name" value="Chaperone J-domain"/>
    <property type="match status" value="1"/>
</dbReference>
<dbReference type="PRINTS" id="PR00625">
    <property type="entry name" value="JDOMAIN"/>
</dbReference>
<evidence type="ECO:0000256" key="1">
    <source>
        <dbReference type="ARBA" id="ARBA00022723"/>
    </source>
</evidence>
<dbReference type="InterPro" id="IPR001623">
    <property type="entry name" value="DnaJ_domain"/>
</dbReference>
<keyword evidence="6" id="KW-0472">Membrane</keyword>
<evidence type="ECO:0000256" key="6">
    <source>
        <dbReference type="SAM" id="Phobius"/>
    </source>
</evidence>
<feature type="transmembrane region" description="Helical" evidence="6">
    <location>
        <begin position="487"/>
        <end position="506"/>
    </location>
</feature>
<keyword evidence="2" id="KW-0677">Repeat</keyword>
<dbReference type="EMBL" id="CP097508">
    <property type="protein sequence ID" value="URE11326.1"/>
    <property type="molecule type" value="Genomic_DNA"/>
</dbReference>
<dbReference type="Gene3D" id="2.60.260.20">
    <property type="entry name" value="Urease metallochaperone UreE, N-terminal domain"/>
    <property type="match status" value="2"/>
</dbReference>
<feature type="zinc finger region" description="CR-type" evidence="5">
    <location>
        <begin position="235"/>
        <end position="309"/>
    </location>
</feature>
<evidence type="ECO:0000256" key="3">
    <source>
        <dbReference type="ARBA" id="ARBA00022771"/>
    </source>
</evidence>
<organism evidence="9 10">
    <name type="scientific">Musa troglodytarum</name>
    <name type="common">fe'i banana</name>
    <dbReference type="NCBI Taxonomy" id="320322"/>
    <lineage>
        <taxon>Eukaryota</taxon>
        <taxon>Viridiplantae</taxon>
        <taxon>Streptophyta</taxon>
        <taxon>Embryophyta</taxon>
        <taxon>Tracheophyta</taxon>
        <taxon>Spermatophyta</taxon>
        <taxon>Magnoliopsida</taxon>
        <taxon>Liliopsida</taxon>
        <taxon>Zingiberales</taxon>
        <taxon>Musaceae</taxon>
        <taxon>Musa</taxon>
    </lineage>
</organism>
<dbReference type="PANTHER" id="PTHR43096">
    <property type="entry name" value="DNAJ HOMOLOG 1, MITOCHONDRIAL-RELATED"/>
    <property type="match status" value="1"/>
</dbReference>
<dbReference type="GO" id="GO:0008270">
    <property type="term" value="F:zinc ion binding"/>
    <property type="evidence" value="ECO:0007669"/>
    <property type="project" value="UniProtKB-KW"/>
</dbReference>
<dbReference type="SUPFAM" id="SSF49493">
    <property type="entry name" value="HSP40/DnaJ peptide-binding domain"/>
    <property type="match status" value="2"/>
</dbReference>
<evidence type="ECO:0000256" key="5">
    <source>
        <dbReference type="PROSITE-ProRule" id="PRU00546"/>
    </source>
</evidence>
<dbReference type="GO" id="GO:0005783">
    <property type="term" value="C:endoplasmic reticulum"/>
    <property type="evidence" value="ECO:0007669"/>
    <property type="project" value="UniProtKB-ARBA"/>
</dbReference>
<sequence>MGRLWLGISKRSLPSLFLSRKAFGRPWSSPIMGSPLGLVQGRKESFSPFMRAISHLSTRYETNGGIVEGTHDLMRLRTFFLSRFFHATGPCYAIERDYYEILGIPKDASLDDIKKAFHALAKKYHPDANKNNPTSKRKFQEIRDAYETLRDPKKRAQYDKKSFQGSEKVGYAADDTEGFHEAYHDPFSEFHKTNRGPFSDSFFKIFTEVFEHERETYAADIQVELNLSFSEAAKGCIKQVSFSAQVLCSSCHGRGHPVNAKPSRCPTCNGVGTVTVFPFTSTCSSCRGLGKIIKDHCSACRGLGVVDGVKNVNVTIPAGVDSGDTISVPNAGNQGGNGAHPGNLCIKLQVDKDPVFLRDGADVYVDTHISFTQAMIAILGGNVEVSTLSGKTKVMIPKGVQPGQLLILRGRGLPKQIGLVDHGDQYVRFRVHFPSSVNDRQRELLEEFAKEEANQGSYGFADGNWWQQIIDRLTRLRFIDHLTSPRFMLGIGFLLLLNLLVSRCRAIELNSVAMKLAKWGTS</sequence>
<dbReference type="InterPro" id="IPR002939">
    <property type="entry name" value="DnaJ_C"/>
</dbReference>
<dbReference type="OrthoDB" id="10256793at2759"/>
<gene>
    <name evidence="9" type="ORF">MUK42_04459</name>
</gene>
<dbReference type="CDD" id="cd10719">
    <property type="entry name" value="DnaJ_zf"/>
    <property type="match status" value="1"/>
</dbReference>
<dbReference type="GO" id="GO:0051082">
    <property type="term" value="F:unfolded protein binding"/>
    <property type="evidence" value="ECO:0007669"/>
    <property type="project" value="InterPro"/>
</dbReference>
<dbReference type="InterPro" id="IPR008971">
    <property type="entry name" value="HSP40/DnaJ_pept-bd"/>
</dbReference>
<dbReference type="PROSITE" id="PS50076">
    <property type="entry name" value="DNAJ_2"/>
    <property type="match status" value="1"/>
</dbReference>
<dbReference type="Pfam" id="PF01556">
    <property type="entry name" value="DnaJ_C"/>
    <property type="match status" value="1"/>
</dbReference>
<dbReference type="GO" id="GO:0031072">
    <property type="term" value="F:heat shock protein binding"/>
    <property type="evidence" value="ECO:0007669"/>
    <property type="project" value="InterPro"/>
</dbReference>
<keyword evidence="6" id="KW-0812">Transmembrane</keyword>
<dbReference type="PANTHER" id="PTHR43096:SF36">
    <property type="entry name" value="CHAPERONE PROTEIN DNAJ 1, MITOCHONDRIAL"/>
    <property type="match status" value="1"/>
</dbReference>
<dbReference type="Gene3D" id="1.10.287.110">
    <property type="entry name" value="DnaJ domain"/>
    <property type="match status" value="1"/>
</dbReference>
<evidence type="ECO:0000259" key="8">
    <source>
        <dbReference type="PROSITE" id="PS51188"/>
    </source>
</evidence>
<dbReference type="InterPro" id="IPR018253">
    <property type="entry name" value="DnaJ_domain_CS"/>
</dbReference>
<dbReference type="Gene3D" id="2.10.230.10">
    <property type="entry name" value="Heat shock protein DnaJ, cysteine-rich domain"/>
    <property type="match status" value="1"/>
</dbReference>
<protein>
    <submittedName>
        <fullName evidence="9">DnaJ central domain</fullName>
    </submittedName>
</protein>
<name>A0A9E7G9B6_9LILI</name>
<evidence type="ECO:0000313" key="10">
    <source>
        <dbReference type="Proteomes" id="UP001055439"/>
    </source>
</evidence>
<dbReference type="CDD" id="cd10747">
    <property type="entry name" value="DnaJ_C"/>
    <property type="match status" value="1"/>
</dbReference>
<keyword evidence="1 5" id="KW-0479">Metal-binding</keyword>
<keyword evidence="10" id="KW-1185">Reference proteome</keyword>
<dbReference type="PROSITE" id="PS51188">
    <property type="entry name" value="ZF_CR"/>
    <property type="match status" value="1"/>
</dbReference>
<keyword evidence="3 5" id="KW-0863">Zinc-finger</keyword>
<dbReference type="SMART" id="SM00271">
    <property type="entry name" value="DnaJ"/>
    <property type="match status" value="1"/>
</dbReference>
<dbReference type="AlphaFoldDB" id="A0A9E7G9B6"/>
<accession>A0A9E7G9B6</accession>
<keyword evidence="4 5" id="KW-0862">Zinc</keyword>
<dbReference type="HAMAP" id="MF_01152">
    <property type="entry name" value="DnaJ"/>
    <property type="match status" value="1"/>
</dbReference>
<dbReference type="FunFam" id="2.10.230.10:FF:000001">
    <property type="entry name" value="DnaJ subfamily A member 2"/>
    <property type="match status" value="1"/>
</dbReference>
<dbReference type="InterPro" id="IPR036869">
    <property type="entry name" value="J_dom_sf"/>
</dbReference>
<dbReference type="FunFam" id="2.60.260.20:FF:000005">
    <property type="entry name" value="Chaperone protein dnaJ 1, mitochondrial"/>
    <property type="match status" value="1"/>
</dbReference>
<dbReference type="CDD" id="cd06257">
    <property type="entry name" value="DnaJ"/>
    <property type="match status" value="1"/>
</dbReference>
<dbReference type="PROSITE" id="PS00636">
    <property type="entry name" value="DNAJ_1"/>
    <property type="match status" value="1"/>
</dbReference>
<dbReference type="Pfam" id="PF00684">
    <property type="entry name" value="DnaJ_CXXCXGXG"/>
    <property type="match status" value="1"/>
</dbReference>
<dbReference type="Proteomes" id="UP001055439">
    <property type="component" value="Chromosome 6"/>
</dbReference>
<dbReference type="GO" id="GO:0005524">
    <property type="term" value="F:ATP binding"/>
    <property type="evidence" value="ECO:0007669"/>
    <property type="project" value="InterPro"/>
</dbReference>
<proteinExistence type="inferred from homology"/>
<dbReference type="GO" id="GO:0042026">
    <property type="term" value="P:protein refolding"/>
    <property type="evidence" value="ECO:0007669"/>
    <property type="project" value="TreeGrafter"/>
</dbReference>
<feature type="domain" description="CR-type" evidence="8">
    <location>
        <begin position="235"/>
        <end position="309"/>
    </location>
</feature>
<dbReference type="SUPFAM" id="SSF57938">
    <property type="entry name" value="DnaJ/Hsp40 cysteine-rich domain"/>
    <property type="match status" value="1"/>
</dbReference>
<evidence type="ECO:0000256" key="4">
    <source>
        <dbReference type="ARBA" id="ARBA00022833"/>
    </source>
</evidence>
<evidence type="ECO:0000259" key="7">
    <source>
        <dbReference type="PROSITE" id="PS50076"/>
    </source>
</evidence>
<dbReference type="InterPro" id="IPR036410">
    <property type="entry name" value="HSP_DnaJ_Cys-rich_dom_sf"/>
</dbReference>
<evidence type="ECO:0000313" key="9">
    <source>
        <dbReference type="EMBL" id="URE11326.1"/>
    </source>
</evidence>
<dbReference type="InterPro" id="IPR001305">
    <property type="entry name" value="HSP_DnaJ_Cys-rich_dom"/>
</dbReference>
<keyword evidence="6" id="KW-1133">Transmembrane helix</keyword>
<dbReference type="InterPro" id="IPR012724">
    <property type="entry name" value="DnaJ"/>
</dbReference>